<feature type="domain" description="N-acetyltransferase" evidence="2">
    <location>
        <begin position="1"/>
        <end position="172"/>
    </location>
</feature>
<dbReference type="RefSeq" id="WP_306889231.1">
    <property type="nucleotide sequence ID" value="NZ_JAUSVR010000003.1"/>
</dbReference>
<dbReference type="Pfam" id="PF00583">
    <property type="entry name" value="Acetyltransf_1"/>
    <property type="match status" value="1"/>
</dbReference>
<keyword evidence="1" id="KW-0812">Transmembrane</keyword>
<organism evidence="3 4">
    <name type="scientific">Ancylobacter amanitiformis</name>
    <dbReference type="NCBI Taxonomy" id="217069"/>
    <lineage>
        <taxon>Bacteria</taxon>
        <taxon>Pseudomonadati</taxon>
        <taxon>Pseudomonadota</taxon>
        <taxon>Alphaproteobacteria</taxon>
        <taxon>Hyphomicrobiales</taxon>
        <taxon>Xanthobacteraceae</taxon>
        <taxon>Ancylobacter</taxon>
    </lineage>
</organism>
<dbReference type="SUPFAM" id="SSF55729">
    <property type="entry name" value="Acyl-CoA N-acyltransferases (Nat)"/>
    <property type="match status" value="1"/>
</dbReference>
<feature type="transmembrane region" description="Helical" evidence="1">
    <location>
        <begin position="64"/>
        <end position="83"/>
    </location>
</feature>
<comment type="caution">
    <text evidence="3">The sequence shown here is derived from an EMBL/GenBank/DDBJ whole genome shotgun (WGS) entry which is preliminary data.</text>
</comment>
<reference evidence="3 4" key="1">
    <citation type="submission" date="2023-07" db="EMBL/GenBank/DDBJ databases">
        <title>Genomic Encyclopedia of Type Strains, Phase IV (KMG-IV): sequencing the most valuable type-strain genomes for metagenomic binning, comparative biology and taxonomic classification.</title>
        <authorList>
            <person name="Goeker M."/>
        </authorList>
    </citation>
    <scope>NUCLEOTIDE SEQUENCE [LARGE SCALE GENOMIC DNA]</scope>
    <source>
        <strain evidence="3 4">DSM 15561</strain>
    </source>
</reference>
<sequence length="172" mass="19168">MRAIFAVPAGLPPGALPFGALQVWFVAALSVWTSGAPNQAIIAQQDDRIVGAIILSGREKLSLAVAWGWFWTICLGCGLKVVFRSLMAEWQRRDSWPRNKPIIIEFVAILAEHRGRGIASELFAEAHKQGTEFWLETTLDQNIGIFERIGYRVVSDHSALGCRHFAMMFSKN</sequence>
<proteinExistence type="predicted"/>
<dbReference type="Gene3D" id="3.40.630.30">
    <property type="match status" value="1"/>
</dbReference>
<evidence type="ECO:0000313" key="3">
    <source>
        <dbReference type="EMBL" id="MDQ0510491.1"/>
    </source>
</evidence>
<name>A0ABU0LP60_9HYPH</name>
<keyword evidence="4" id="KW-1185">Reference proteome</keyword>
<dbReference type="Proteomes" id="UP001235094">
    <property type="component" value="Unassembled WGS sequence"/>
</dbReference>
<evidence type="ECO:0000313" key="4">
    <source>
        <dbReference type="Proteomes" id="UP001235094"/>
    </source>
</evidence>
<gene>
    <name evidence="3" type="ORF">QOZ99_001374</name>
</gene>
<accession>A0ABU0LP60</accession>
<dbReference type="PROSITE" id="PS51186">
    <property type="entry name" value="GNAT"/>
    <property type="match status" value="1"/>
</dbReference>
<keyword evidence="1" id="KW-1133">Transmembrane helix</keyword>
<dbReference type="InterPro" id="IPR016181">
    <property type="entry name" value="Acyl_CoA_acyltransferase"/>
</dbReference>
<evidence type="ECO:0000256" key="1">
    <source>
        <dbReference type="SAM" id="Phobius"/>
    </source>
</evidence>
<evidence type="ECO:0000259" key="2">
    <source>
        <dbReference type="PROSITE" id="PS51186"/>
    </source>
</evidence>
<dbReference type="EMBL" id="JAUSVR010000003">
    <property type="protein sequence ID" value="MDQ0510491.1"/>
    <property type="molecule type" value="Genomic_DNA"/>
</dbReference>
<keyword evidence="1" id="KW-0472">Membrane</keyword>
<protein>
    <submittedName>
        <fullName evidence="3">Ribosomal protein S18 acetylase RimI-like enzyme</fullName>
    </submittedName>
</protein>
<dbReference type="InterPro" id="IPR000182">
    <property type="entry name" value="GNAT_dom"/>
</dbReference>